<keyword evidence="4" id="KW-0229">DNA integration</keyword>
<feature type="domain" description="Tyr recombinase" evidence="10">
    <location>
        <begin position="212"/>
        <end position="372"/>
    </location>
</feature>
<dbReference type="GO" id="GO:0016740">
    <property type="term" value="F:transferase activity"/>
    <property type="evidence" value="ECO:0007669"/>
    <property type="project" value="UniProtKB-KW"/>
</dbReference>
<evidence type="ECO:0000256" key="6">
    <source>
        <dbReference type="ARBA" id="ARBA00023172"/>
    </source>
</evidence>
<protein>
    <recommendedName>
        <fullName evidence="2">Integrase</fullName>
    </recommendedName>
</protein>
<dbReference type="GO" id="GO:0003677">
    <property type="term" value="F:DNA binding"/>
    <property type="evidence" value="ECO:0007669"/>
    <property type="project" value="UniProtKB-KW"/>
</dbReference>
<dbReference type="GO" id="GO:0044826">
    <property type="term" value="P:viral genome integration into host DNA"/>
    <property type="evidence" value="ECO:0007669"/>
    <property type="project" value="UniProtKB-KW"/>
</dbReference>
<evidence type="ECO:0000259" key="10">
    <source>
        <dbReference type="PROSITE" id="PS51898"/>
    </source>
</evidence>
<evidence type="ECO:0000256" key="7">
    <source>
        <dbReference type="ARBA" id="ARBA00023195"/>
    </source>
</evidence>
<dbReference type="Gene3D" id="1.10.443.10">
    <property type="entry name" value="Intergrase catalytic core"/>
    <property type="match status" value="1"/>
</dbReference>
<evidence type="ECO:0000256" key="9">
    <source>
        <dbReference type="ARBA" id="ARBA00049605"/>
    </source>
</evidence>
<evidence type="ECO:0000256" key="2">
    <source>
        <dbReference type="ARBA" id="ARBA00016082"/>
    </source>
</evidence>
<dbReference type="GO" id="GO:0015074">
    <property type="term" value="P:DNA integration"/>
    <property type="evidence" value="ECO:0007669"/>
    <property type="project" value="UniProtKB-KW"/>
</dbReference>
<organism evidence="11">
    <name type="scientific">Siphoviridae sp. ct5d86</name>
    <dbReference type="NCBI Taxonomy" id="2827561"/>
    <lineage>
        <taxon>Viruses</taxon>
        <taxon>Duplodnaviria</taxon>
        <taxon>Heunggongvirae</taxon>
        <taxon>Uroviricota</taxon>
        <taxon>Caudoviricetes</taxon>
    </lineage>
</organism>
<evidence type="ECO:0000256" key="1">
    <source>
        <dbReference type="ARBA" id="ARBA00008857"/>
    </source>
</evidence>
<proteinExistence type="inferred from homology"/>
<dbReference type="SUPFAM" id="SSF56349">
    <property type="entry name" value="DNA breaking-rejoining enzymes"/>
    <property type="match status" value="1"/>
</dbReference>
<dbReference type="InterPro" id="IPR010998">
    <property type="entry name" value="Integrase_recombinase_N"/>
</dbReference>
<evidence type="ECO:0000256" key="4">
    <source>
        <dbReference type="ARBA" id="ARBA00022908"/>
    </source>
</evidence>
<dbReference type="InterPro" id="IPR013762">
    <property type="entry name" value="Integrase-like_cat_sf"/>
</dbReference>
<keyword evidence="6" id="KW-0233">DNA recombination</keyword>
<evidence type="ECO:0000313" key="11">
    <source>
        <dbReference type="EMBL" id="DAD71010.1"/>
    </source>
</evidence>
<comment type="function">
    <text evidence="9">Integrase is necessary for integration of the phage into the host genome by site-specific recombination. In conjunction with excisionase, integrase is also necessary for excision of the prophage from the host genome.</text>
</comment>
<dbReference type="GO" id="GO:0075713">
    <property type="term" value="P:establishment of integrated proviral latency"/>
    <property type="evidence" value="ECO:0007669"/>
    <property type="project" value="UniProtKB-KW"/>
</dbReference>
<keyword evidence="8" id="KW-1160">Virus entry into host cell</keyword>
<dbReference type="EMBL" id="BK015875">
    <property type="protein sequence ID" value="DAD71010.1"/>
    <property type="molecule type" value="Genomic_DNA"/>
</dbReference>
<dbReference type="GO" id="GO:0006310">
    <property type="term" value="P:DNA recombination"/>
    <property type="evidence" value="ECO:0007669"/>
    <property type="project" value="UniProtKB-KW"/>
</dbReference>
<name>A0A8S5LM88_9CAUD</name>
<sequence>MKRKTYPRLPNGFGSIRYLGKGRKNPYAVLAPSTSTYKNGESAYDKPIAYVDTWNKGFSVLVMYHAGTYDRGNDIPEVLPDTANKSMVDEIVNNIARMIAPVYLSGDGLTFSEVYEKFYNYKFNQTKRVYSKKTHQAMNVAFNNCSSLHDKTFKNLKHTDLQKIVDELPLKHSSKELVVNLFHQMCRFAVINDIIEKDISANIEIKEKDDDEHGIPFTEDEIKRLWELKDNKIARFLLIMIYSGFRIREYENIEINLEDMYFKGGSKTRSGKNRTVPIHPSIIDLVKSSINDYGKIPPSSYDMFIRNLSKFLIEHNIPKHTAHDCRHTFSMLCDKYDVNEIEKKRMLGHAFKDITNRVYGHSDLDKQKKELAKIQVP</sequence>
<evidence type="ECO:0000256" key="3">
    <source>
        <dbReference type="ARBA" id="ARBA00022679"/>
    </source>
</evidence>
<keyword evidence="3" id="KW-0808">Transferase</keyword>
<dbReference type="PANTHER" id="PTHR30629">
    <property type="entry name" value="PROPHAGE INTEGRASE"/>
    <property type="match status" value="1"/>
</dbReference>
<dbReference type="InterPro" id="IPR011010">
    <property type="entry name" value="DNA_brk_join_enz"/>
</dbReference>
<dbReference type="InterPro" id="IPR002104">
    <property type="entry name" value="Integrase_catalytic"/>
</dbReference>
<evidence type="ECO:0000256" key="5">
    <source>
        <dbReference type="ARBA" id="ARBA00023125"/>
    </source>
</evidence>
<dbReference type="GO" id="GO:0046718">
    <property type="term" value="P:symbiont entry into host cell"/>
    <property type="evidence" value="ECO:0007669"/>
    <property type="project" value="UniProtKB-KW"/>
</dbReference>
<dbReference type="InterPro" id="IPR050808">
    <property type="entry name" value="Phage_Integrase"/>
</dbReference>
<dbReference type="PANTHER" id="PTHR30629:SF2">
    <property type="entry name" value="PROPHAGE INTEGRASE INTS-RELATED"/>
    <property type="match status" value="1"/>
</dbReference>
<accession>A0A8S5LM88</accession>
<dbReference type="Gene3D" id="1.10.150.130">
    <property type="match status" value="1"/>
</dbReference>
<keyword evidence="7" id="KW-1179">Viral genome integration</keyword>
<dbReference type="PROSITE" id="PS51898">
    <property type="entry name" value="TYR_RECOMBINASE"/>
    <property type="match status" value="1"/>
</dbReference>
<reference evidence="11" key="1">
    <citation type="journal article" date="2021" name="Proc. Natl. Acad. Sci. U.S.A.">
        <title>A Catalog of Tens of Thousands of Viruses from Human Metagenomes Reveals Hidden Associations with Chronic Diseases.</title>
        <authorList>
            <person name="Tisza M.J."/>
            <person name="Buck C.B."/>
        </authorList>
    </citation>
    <scope>NUCLEOTIDE SEQUENCE</scope>
    <source>
        <strain evidence="11">Ct5d86</strain>
    </source>
</reference>
<evidence type="ECO:0000256" key="8">
    <source>
        <dbReference type="ARBA" id="ARBA00023296"/>
    </source>
</evidence>
<keyword evidence="5" id="KW-0238">DNA-binding</keyword>
<comment type="similarity">
    <text evidence="1">Belongs to the 'phage' integrase family.</text>
</comment>